<proteinExistence type="predicted"/>
<feature type="region of interest" description="Disordered" evidence="1">
    <location>
        <begin position="86"/>
        <end position="106"/>
    </location>
</feature>
<organism evidence="2 3">
    <name type="scientific">Klenkia taihuensis</name>
    <dbReference type="NCBI Taxonomy" id="1225127"/>
    <lineage>
        <taxon>Bacteria</taxon>
        <taxon>Bacillati</taxon>
        <taxon>Actinomycetota</taxon>
        <taxon>Actinomycetes</taxon>
        <taxon>Geodermatophilales</taxon>
        <taxon>Geodermatophilaceae</taxon>
        <taxon>Klenkia</taxon>
    </lineage>
</organism>
<sequence>MDAPEETQHVEVVDDGRVVASADVAATGPAAVAALHVEPGQLPPGTRTELVDAVLDVPEVAGADRLTTAGPAGDVEVAQRVRERLDDVETRSAGATTFHDGRVPRT</sequence>
<dbReference type="AlphaFoldDB" id="A0A1I1HC63"/>
<dbReference type="EMBL" id="FOMD01000001">
    <property type="protein sequence ID" value="SFC21182.1"/>
    <property type="molecule type" value="Genomic_DNA"/>
</dbReference>
<evidence type="ECO:0000256" key="1">
    <source>
        <dbReference type="SAM" id="MobiDB-lite"/>
    </source>
</evidence>
<evidence type="ECO:0000313" key="2">
    <source>
        <dbReference type="EMBL" id="SFC21182.1"/>
    </source>
</evidence>
<dbReference type="RefSeq" id="WP_131801957.1">
    <property type="nucleotide sequence ID" value="NZ_BNAC01000002.1"/>
</dbReference>
<dbReference type="Proteomes" id="UP000199022">
    <property type="component" value="Unassembled WGS sequence"/>
</dbReference>
<accession>A0A1I1HC63</accession>
<protein>
    <submittedName>
        <fullName evidence="2">Uncharacterized protein</fullName>
    </submittedName>
</protein>
<keyword evidence="3" id="KW-1185">Reference proteome</keyword>
<name>A0A1I1HC63_9ACTN</name>
<dbReference type="STRING" id="1225127.SAMN05661030_0390"/>
<gene>
    <name evidence="2" type="ORF">SAMN05661030_0390</name>
</gene>
<evidence type="ECO:0000313" key="3">
    <source>
        <dbReference type="Proteomes" id="UP000199022"/>
    </source>
</evidence>
<reference evidence="3" key="1">
    <citation type="submission" date="2016-10" db="EMBL/GenBank/DDBJ databases">
        <authorList>
            <person name="Varghese N."/>
            <person name="Submissions S."/>
        </authorList>
    </citation>
    <scope>NUCLEOTIDE SEQUENCE [LARGE SCALE GENOMIC DNA]</scope>
    <source>
        <strain evidence="3">DSM 45962</strain>
    </source>
</reference>
<dbReference type="OrthoDB" id="5188842at2"/>